<sequence length="495" mass="54761">METAVHLILLFCLMGLSLTLPLSGTLPTPKSQDGKDPADNNLYTDIMKANQKSKKLRIHGDIALKTDRNAINCTECLWPKSSDGFVYVPYTVSSDYSQDEVNAITTAMKEYEGLTCVQFTPWTGEDDYLAIQSLDGCWSYIGYYGGSQAVSLLKGFCAYNGGVQHELNHALGFYHEHNRSDRDDYVTIMYQYISPENIGNFDKISTNNLGVDYDYSSILHYAGNAFSNTSGQNTIVPHPNPNVPIGQSYGLSNLDVLKINRLYGCDECSTLLSAPNGTLTSTNYPSNYQNNANCVWLIRTPSDQVTLSFNAFNVQKSQSCTSDYIRVYDGATTSAPMILDKTCGTGPLPVMIASTNRMLVEFVTDSAITAPGFKASYSTVQCGGTFYTPSRNVTTPNYPKSYPPNLDCQFIITAPTSYKVALNINNFFVEKSANCQYDYLEIYDGNSMSAPKIGSRYCSYQVFNVMVSSGRSMLLRFHSDASVQMYGFTASYNFV</sequence>
<evidence type="ECO:0000259" key="14">
    <source>
        <dbReference type="PROSITE" id="PS01180"/>
    </source>
</evidence>
<keyword evidence="1" id="KW-0963">Cytoplasm</keyword>
<dbReference type="FunFam" id="2.60.120.290:FF:000013">
    <property type="entry name" value="Membrane frizzled-related protein"/>
    <property type="match status" value="1"/>
</dbReference>
<evidence type="ECO:0000256" key="6">
    <source>
        <dbReference type="ARBA" id="ARBA00022801"/>
    </source>
</evidence>
<dbReference type="OMA" id="IHEAMAE"/>
<dbReference type="GO" id="GO:0004222">
    <property type="term" value="F:metalloendopeptidase activity"/>
    <property type="evidence" value="ECO:0007669"/>
    <property type="project" value="UniProtKB-UniRule"/>
</dbReference>
<evidence type="ECO:0000256" key="5">
    <source>
        <dbReference type="ARBA" id="ARBA00022737"/>
    </source>
</evidence>
<evidence type="ECO:0000256" key="12">
    <source>
        <dbReference type="PROSITE-ProRule" id="PRU01211"/>
    </source>
</evidence>
<dbReference type="InterPro" id="IPR024079">
    <property type="entry name" value="MetalloPept_cat_dom_sf"/>
</dbReference>
<feature type="binding site" evidence="12">
    <location>
        <position position="175"/>
    </location>
    <ligand>
        <name>Zn(2+)</name>
        <dbReference type="ChEBI" id="CHEBI:29105"/>
        <note>catalytic</note>
    </ligand>
</feature>
<dbReference type="PRINTS" id="PR00480">
    <property type="entry name" value="ASTACIN"/>
</dbReference>
<feature type="chain" id="PRO_5033206043" description="Metalloendopeptidase" evidence="13 18">
    <location>
        <begin position="20"/>
        <end position="495"/>
    </location>
</feature>
<evidence type="ECO:0000256" key="7">
    <source>
        <dbReference type="ARBA" id="ARBA00022833"/>
    </source>
</evidence>
<evidence type="ECO:0000313" key="19">
    <source>
        <dbReference type="Xenbase" id="XB-GENE-479941"/>
    </source>
</evidence>
<dbReference type="PROSITE" id="PS01180">
    <property type="entry name" value="CUB"/>
    <property type="match status" value="2"/>
</dbReference>
<dbReference type="OrthoDB" id="291007at2759"/>
<evidence type="ECO:0000256" key="11">
    <source>
        <dbReference type="PROSITE-ProRule" id="PRU00059"/>
    </source>
</evidence>
<keyword evidence="4 13" id="KW-0732">Signal</keyword>
<dbReference type="InterPro" id="IPR017370">
    <property type="entry name" value="Hatching_enzyme_Uvs2-like"/>
</dbReference>
<feature type="domain" description="Peptidase M12A" evidence="15">
    <location>
        <begin position="69"/>
        <end position="269"/>
    </location>
</feature>
<name>Q66JG7_XENTR</name>
<dbReference type="SMART" id="SM00235">
    <property type="entry name" value="ZnMc"/>
    <property type="match status" value="1"/>
</dbReference>
<evidence type="ECO:0000256" key="10">
    <source>
        <dbReference type="ARBA" id="ARBA00037865"/>
    </source>
</evidence>
<reference evidence="18" key="3">
    <citation type="submission" date="2025-04" db="UniProtKB">
        <authorList>
            <consortium name="RefSeq"/>
        </authorList>
    </citation>
    <scope>IDENTIFICATION</scope>
</reference>
<dbReference type="MEROPS" id="M12.007"/>
<dbReference type="Gene3D" id="2.60.120.290">
    <property type="entry name" value="Spermadhesin, CUB domain"/>
    <property type="match status" value="2"/>
</dbReference>
<evidence type="ECO:0000256" key="13">
    <source>
        <dbReference type="RuleBase" id="RU361183"/>
    </source>
</evidence>
<evidence type="ECO:0000256" key="9">
    <source>
        <dbReference type="ARBA" id="ARBA00023157"/>
    </source>
</evidence>
<keyword evidence="17" id="KW-1185">Reference proteome</keyword>
<dbReference type="InterPro" id="IPR035914">
    <property type="entry name" value="Sperma_CUB_dom_sf"/>
</dbReference>
<keyword evidence="7 12" id="KW-0862">Zinc</keyword>
<dbReference type="GO" id="GO:0060473">
    <property type="term" value="C:cortical granule"/>
    <property type="evidence" value="ECO:0007669"/>
    <property type="project" value="UniProtKB-SubCell"/>
</dbReference>
<gene>
    <name evidence="18 19" type="primary">tll1</name>
    <name evidence="16" type="synonym">MGC79571</name>
    <name evidence="18" type="synonym">Tll</name>
    <name evidence="18" type="synonym">Xlr</name>
</gene>
<feature type="binding site" evidence="12">
    <location>
        <position position="169"/>
    </location>
    <ligand>
        <name>Zn(2+)</name>
        <dbReference type="ChEBI" id="CHEBI:29105"/>
        <note>catalytic</note>
    </ligand>
</feature>
<feature type="signal peptide" evidence="13">
    <location>
        <begin position="1"/>
        <end position="19"/>
    </location>
</feature>
<evidence type="ECO:0000313" key="18">
    <source>
        <dbReference type="RefSeq" id="NP_001008039.1"/>
    </source>
</evidence>
<dbReference type="DNASU" id="493401"/>
<dbReference type="GeneID" id="493401"/>
<dbReference type="GO" id="GO:0006508">
    <property type="term" value="P:proteolysis"/>
    <property type="evidence" value="ECO:0007669"/>
    <property type="project" value="UniProtKB-KW"/>
</dbReference>
<dbReference type="Xenbase" id="XB-GENE-479941">
    <property type="gene designation" value="tll1"/>
</dbReference>
<dbReference type="AGR" id="Xenbase:XB-GENE-479941"/>
<dbReference type="CTD" id="7092"/>
<feature type="active site" evidence="12">
    <location>
        <position position="166"/>
    </location>
</feature>
<dbReference type="InterPro" id="IPR000859">
    <property type="entry name" value="CUB_dom"/>
</dbReference>
<dbReference type="AlphaFoldDB" id="Q66JG7"/>
<protein>
    <recommendedName>
        <fullName evidence="13">Metalloendopeptidase</fullName>
        <ecNumber evidence="13">3.4.24.-</ecNumber>
    </recommendedName>
</protein>
<organism evidence="16">
    <name type="scientific">Xenopus tropicalis</name>
    <name type="common">Western clawed frog</name>
    <name type="synonym">Silurana tropicalis</name>
    <dbReference type="NCBI Taxonomy" id="8364"/>
    <lineage>
        <taxon>Eukaryota</taxon>
        <taxon>Metazoa</taxon>
        <taxon>Chordata</taxon>
        <taxon>Craniata</taxon>
        <taxon>Vertebrata</taxon>
        <taxon>Euteleostomi</taxon>
        <taxon>Amphibia</taxon>
        <taxon>Batrachia</taxon>
        <taxon>Anura</taxon>
        <taxon>Pipoidea</taxon>
        <taxon>Pipidae</taxon>
        <taxon>Xenopodinae</taxon>
        <taxon>Xenopus</taxon>
        <taxon>Silurana</taxon>
    </lineage>
</organism>
<reference evidence="16" key="2">
    <citation type="submission" date="2004-08" db="EMBL/GenBank/DDBJ databases">
        <authorList>
            <consortium name="NIH - Xenopus Gene Collection (XGC) project"/>
        </authorList>
    </citation>
    <scope>NUCLEOTIDE SEQUENCE [LARGE SCALE MRNA]</scope>
    <source>
        <tissue evidence="16">Embryo</tissue>
    </source>
</reference>
<dbReference type="CDD" id="cd00041">
    <property type="entry name" value="CUB"/>
    <property type="match status" value="2"/>
</dbReference>
<dbReference type="RefSeq" id="NP_001008039.1">
    <property type="nucleotide sequence ID" value="NM_001008038.1"/>
</dbReference>
<dbReference type="PANTHER" id="PTHR10127:SF899">
    <property type="entry name" value="ASTACIN-LIKE METALLOENDOPEPTIDASE-RELATED"/>
    <property type="match status" value="1"/>
</dbReference>
<dbReference type="PIRSF" id="PIRSF038057">
    <property type="entry name" value="Hatching_enzyme_Uvs2"/>
    <property type="match status" value="1"/>
</dbReference>
<dbReference type="Proteomes" id="UP000008143">
    <property type="component" value="Chromosome 4"/>
</dbReference>
<dbReference type="Gene3D" id="3.40.390.10">
    <property type="entry name" value="Collagenase (Catalytic Domain)"/>
    <property type="match status" value="1"/>
</dbReference>
<reference evidence="18" key="1">
    <citation type="journal article" date="2002" name="Dev. Dyn.">
        <title>Genetic and genomic tools for Xenopus research: The NIH Xenopus initiative.</title>
        <authorList>
            <person name="Klein S.L."/>
            <person name="Strausberg R.L."/>
            <person name="Wagner L."/>
            <person name="Pontius J."/>
            <person name="Clifton S.W."/>
            <person name="Richardson P."/>
        </authorList>
    </citation>
    <scope>NUCLEOTIDE SEQUENCE</scope>
</reference>
<keyword evidence="6 12" id="KW-0378">Hydrolase</keyword>
<evidence type="ECO:0000256" key="1">
    <source>
        <dbReference type="ARBA" id="ARBA00022490"/>
    </source>
</evidence>
<dbReference type="SUPFAM" id="SSF49854">
    <property type="entry name" value="Spermadhesin, CUB domain"/>
    <property type="match status" value="2"/>
</dbReference>
<keyword evidence="3 12" id="KW-0479">Metal-binding</keyword>
<keyword evidence="8 12" id="KW-0482">Metalloprotease</keyword>
<keyword evidence="2 12" id="KW-0645">Protease</keyword>
<dbReference type="InterPro" id="IPR001506">
    <property type="entry name" value="Peptidase_M12A"/>
</dbReference>
<dbReference type="GO" id="GO:0008270">
    <property type="term" value="F:zinc ion binding"/>
    <property type="evidence" value="ECO:0007669"/>
    <property type="project" value="UniProtKB-UniRule"/>
</dbReference>
<comment type="subcellular location">
    <subcellularLocation>
        <location evidence="10">Cytoplasmic vesicle</location>
        <location evidence="10">Secretory vesicle</location>
        <location evidence="10">Cortical granule</location>
    </subcellularLocation>
</comment>
<dbReference type="PANTHER" id="PTHR10127">
    <property type="entry name" value="DISCOIDIN, CUB, EGF, LAMININ , AND ZINC METALLOPROTEASE DOMAIN CONTAINING"/>
    <property type="match status" value="1"/>
</dbReference>
<dbReference type="EC" id="3.4.24.-" evidence="13"/>
<proteinExistence type="evidence at transcript level"/>
<feature type="binding site" evidence="12">
    <location>
        <position position="165"/>
    </location>
    <ligand>
        <name>Zn(2+)</name>
        <dbReference type="ChEBI" id="CHEBI:29105"/>
        <note>catalytic</note>
    </ligand>
</feature>
<feature type="disulfide bond" evidence="12">
    <location>
        <begin position="73"/>
        <end position="76"/>
    </location>
</feature>
<dbReference type="InterPro" id="IPR006026">
    <property type="entry name" value="Peptidase_Metallo"/>
</dbReference>
<dbReference type="FunFam" id="2.60.120.290:FF:000005">
    <property type="entry name" value="Procollagen C-endopeptidase enhancer 1"/>
    <property type="match status" value="1"/>
</dbReference>
<dbReference type="SMART" id="SM00042">
    <property type="entry name" value="CUB"/>
    <property type="match status" value="2"/>
</dbReference>
<dbReference type="EMBL" id="BC080921">
    <property type="protein sequence ID" value="AAH80921.1"/>
    <property type="molecule type" value="mRNA"/>
</dbReference>
<evidence type="ECO:0000256" key="4">
    <source>
        <dbReference type="ARBA" id="ARBA00022729"/>
    </source>
</evidence>
<evidence type="ECO:0000259" key="15">
    <source>
        <dbReference type="PROSITE" id="PS51864"/>
    </source>
</evidence>
<dbReference type="FunFam" id="3.40.390.10:FF:000040">
    <property type="entry name" value="Metalloendopeptidase"/>
    <property type="match status" value="1"/>
</dbReference>
<dbReference type="Pfam" id="PF01400">
    <property type="entry name" value="Astacin"/>
    <property type="match status" value="1"/>
</dbReference>
<evidence type="ECO:0000256" key="8">
    <source>
        <dbReference type="ARBA" id="ARBA00023049"/>
    </source>
</evidence>
<comment type="cofactor">
    <cofactor evidence="12 13">
        <name>Zn(2+)</name>
        <dbReference type="ChEBI" id="CHEBI:29105"/>
    </cofactor>
    <text evidence="12 13">Binds 1 zinc ion per subunit.</text>
</comment>
<keyword evidence="9 12" id="KW-1015">Disulfide bond</keyword>
<dbReference type="Pfam" id="PF00431">
    <property type="entry name" value="CUB"/>
    <property type="match status" value="2"/>
</dbReference>
<dbReference type="InterPro" id="IPR034039">
    <property type="entry name" value="ZnMP_hatching_enz"/>
</dbReference>
<keyword evidence="5" id="KW-0677">Repeat</keyword>
<feature type="domain" description="CUB" evidence="14">
    <location>
        <begin position="382"/>
        <end position="495"/>
    </location>
</feature>
<dbReference type="CDD" id="cd04283">
    <property type="entry name" value="ZnMc_hatching_enzyme"/>
    <property type="match status" value="1"/>
</dbReference>
<evidence type="ECO:0000256" key="3">
    <source>
        <dbReference type="ARBA" id="ARBA00022723"/>
    </source>
</evidence>
<dbReference type="PROSITE" id="PS51864">
    <property type="entry name" value="ASTACIN"/>
    <property type="match status" value="1"/>
</dbReference>
<evidence type="ECO:0000313" key="16">
    <source>
        <dbReference type="EMBL" id="AAH80921.1"/>
    </source>
</evidence>
<accession>Q66JG7</accession>
<dbReference type="SUPFAM" id="SSF55486">
    <property type="entry name" value="Metalloproteases ('zincins'), catalytic domain"/>
    <property type="match status" value="1"/>
</dbReference>
<evidence type="ECO:0000256" key="2">
    <source>
        <dbReference type="ARBA" id="ARBA00022670"/>
    </source>
</evidence>
<dbReference type="KEGG" id="xtr:493401"/>
<feature type="domain" description="CUB" evidence="14">
    <location>
        <begin position="268"/>
        <end position="380"/>
    </location>
</feature>
<evidence type="ECO:0000313" key="17">
    <source>
        <dbReference type="Proteomes" id="UP000008143"/>
    </source>
</evidence>
<comment type="caution">
    <text evidence="11">Lacks conserved residue(s) required for the propagation of feature annotation.</text>
</comment>